<evidence type="ECO:0000256" key="1">
    <source>
        <dbReference type="SAM" id="MobiDB-lite"/>
    </source>
</evidence>
<protein>
    <submittedName>
        <fullName evidence="2">Uncharacterized protein</fullName>
    </submittedName>
</protein>
<feature type="region of interest" description="Disordered" evidence="1">
    <location>
        <begin position="390"/>
        <end position="412"/>
    </location>
</feature>
<keyword evidence="5" id="KW-1185">Reference proteome</keyword>
<name>A0A815JS64_9BILA</name>
<dbReference type="EMBL" id="CAJNOH010004990">
    <property type="protein sequence ID" value="CAF1386086.1"/>
    <property type="molecule type" value="Genomic_DNA"/>
</dbReference>
<gene>
    <name evidence="3" type="ORF">JXQ802_LOCUS50265</name>
    <name evidence="2" type="ORF">PYM288_LOCUS34102</name>
</gene>
<feature type="region of interest" description="Disordered" evidence="1">
    <location>
        <begin position="182"/>
        <end position="211"/>
    </location>
</feature>
<evidence type="ECO:0000313" key="2">
    <source>
        <dbReference type="EMBL" id="CAF1386086.1"/>
    </source>
</evidence>
<evidence type="ECO:0000313" key="5">
    <source>
        <dbReference type="Proteomes" id="UP000663870"/>
    </source>
</evidence>
<comment type="caution">
    <text evidence="2">The sequence shown here is derived from an EMBL/GenBank/DDBJ whole genome shotgun (WGS) entry which is preliminary data.</text>
</comment>
<dbReference type="Proteomes" id="UP000663854">
    <property type="component" value="Unassembled WGS sequence"/>
</dbReference>
<feature type="compositionally biased region" description="Basic and acidic residues" evidence="1">
    <location>
        <begin position="185"/>
        <end position="203"/>
    </location>
</feature>
<evidence type="ECO:0000313" key="3">
    <source>
        <dbReference type="EMBL" id="CAF1618272.1"/>
    </source>
</evidence>
<organism evidence="2 4">
    <name type="scientific">Rotaria sordida</name>
    <dbReference type="NCBI Taxonomy" id="392033"/>
    <lineage>
        <taxon>Eukaryota</taxon>
        <taxon>Metazoa</taxon>
        <taxon>Spiralia</taxon>
        <taxon>Gnathifera</taxon>
        <taxon>Rotifera</taxon>
        <taxon>Eurotatoria</taxon>
        <taxon>Bdelloidea</taxon>
        <taxon>Philodinida</taxon>
        <taxon>Philodinidae</taxon>
        <taxon>Rotaria</taxon>
    </lineage>
</organism>
<dbReference type="AlphaFoldDB" id="A0A815JS64"/>
<proteinExistence type="predicted"/>
<dbReference type="Proteomes" id="UP000663870">
    <property type="component" value="Unassembled WGS sequence"/>
</dbReference>
<feature type="compositionally biased region" description="Low complexity" evidence="1">
    <location>
        <begin position="391"/>
        <end position="404"/>
    </location>
</feature>
<accession>A0A815JS64</accession>
<sequence length="612" mass="72284">MSLKRSLSNLPDFYFKLNTKQKRNYRKNTRKIERNEEYKEQHPPFHASSNIDVIHIHYQSTITMIDELIIKAKQTKRYVVDTESERNKHEKQGALIQIQFIHSIHHSTIILIETNYLPNSQSILFKKIKELCAIIFSNNNEIISWGPINDEFKHFNHLDLIHIGKIVDTNLQFLFSDQYNNPNAHPERERRDDLQMYDTHDDNEITDDDYDDKYQVQNNSSQPISLQKAIATTFSKFIDKSLTVNYWQCGLDLNLNTWKNKLFSRYEYNQQIEQQQRTAMKQYAINDCTAVAELFFHMYPLKANDFQIQSTPSLASTQTTTILTPPATTSTNISFNLDDDLSNISEDDLIELLKPKFNQKEEIFHQPHHQSNELIITTTAREIYEYNQQLEQQPLPTSSSTTRLSKSEKQRQKNMKLKWKQKYHPNFQHKIKRPIYYKYDYRKIRAQLCDDNIYTSHQIAINRKYSEVVIGLKSQQELERATKIMKINYFSKNQYIERWGSNDKWHLCIELIEHLSKKIISYIHAKSIPSSRLFMKFLTGLVYRSSTSTSYLLDWKNKTIAELTILNSNSSTTNVIYSQIQIVLFKQHINSLLIYDNNTLLIIDSRTGDLIN</sequence>
<evidence type="ECO:0000313" key="4">
    <source>
        <dbReference type="Proteomes" id="UP000663854"/>
    </source>
</evidence>
<reference evidence="2" key="1">
    <citation type="submission" date="2021-02" db="EMBL/GenBank/DDBJ databases">
        <authorList>
            <person name="Nowell W R."/>
        </authorList>
    </citation>
    <scope>NUCLEOTIDE SEQUENCE</scope>
</reference>
<dbReference type="EMBL" id="CAJNOL010006468">
    <property type="protein sequence ID" value="CAF1618272.1"/>
    <property type="molecule type" value="Genomic_DNA"/>
</dbReference>